<evidence type="ECO:0000313" key="2">
    <source>
        <dbReference type="Proteomes" id="UP000466794"/>
    </source>
</evidence>
<gene>
    <name evidence="1" type="ORF">GPX89_29700</name>
</gene>
<reference evidence="1 2" key="1">
    <citation type="submission" date="2019-12" db="EMBL/GenBank/DDBJ databases">
        <title>Nocardia sp. nov. ET3-3 isolated from soil.</title>
        <authorList>
            <person name="Kanchanasin P."/>
            <person name="Tanasupawat S."/>
            <person name="Yuki M."/>
            <person name="Kudo T."/>
        </authorList>
    </citation>
    <scope>NUCLEOTIDE SEQUENCE [LARGE SCALE GENOMIC DNA]</scope>
    <source>
        <strain evidence="1 2">ET3-3</strain>
    </source>
</reference>
<dbReference type="RefSeq" id="WP_157390989.1">
    <property type="nucleotide sequence ID" value="NZ_WRPP01000006.1"/>
</dbReference>
<organism evidence="1 2">
    <name type="scientific">Nocardia terrae</name>
    <dbReference type="NCBI Taxonomy" id="2675851"/>
    <lineage>
        <taxon>Bacteria</taxon>
        <taxon>Bacillati</taxon>
        <taxon>Actinomycetota</taxon>
        <taxon>Actinomycetes</taxon>
        <taxon>Mycobacteriales</taxon>
        <taxon>Nocardiaceae</taxon>
        <taxon>Nocardia</taxon>
    </lineage>
</organism>
<dbReference type="EMBL" id="WRPP01000006">
    <property type="protein sequence ID" value="MVU81405.1"/>
    <property type="molecule type" value="Genomic_DNA"/>
</dbReference>
<keyword evidence="2" id="KW-1185">Reference proteome</keyword>
<evidence type="ECO:0000313" key="1">
    <source>
        <dbReference type="EMBL" id="MVU81405.1"/>
    </source>
</evidence>
<proteinExistence type="predicted"/>
<accession>A0A7K1V450</accession>
<protein>
    <submittedName>
        <fullName evidence="1">Uncharacterized protein</fullName>
    </submittedName>
</protein>
<comment type="caution">
    <text evidence="1">The sequence shown here is derived from an EMBL/GenBank/DDBJ whole genome shotgun (WGS) entry which is preliminary data.</text>
</comment>
<dbReference type="AlphaFoldDB" id="A0A7K1V450"/>
<sequence>MTTQLLRPNGSFAVYQGSEYRISGWHKDTIVLHAYGPTPPPGFLPRQGHWQLAVPTADLDRVFDRDATFWWRGAHFTIDQLDGDIVEGTMLMDVWPEPRTEFMKRPEMSEDPWEGPRGRPIGRIPVAEIYDVSIREYGISIETGKLDPPIDPQDFPKRFWRAEYFDKS</sequence>
<dbReference type="Proteomes" id="UP000466794">
    <property type="component" value="Unassembled WGS sequence"/>
</dbReference>
<name>A0A7K1V450_9NOCA</name>